<protein>
    <submittedName>
        <fullName evidence="2">Uncharacterized protein</fullName>
    </submittedName>
</protein>
<proteinExistence type="predicted"/>
<organism evidence="2 3">
    <name type="scientific">Kocuria palustris PEL</name>
    <dbReference type="NCBI Taxonomy" id="1236550"/>
    <lineage>
        <taxon>Bacteria</taxon>
        <taxon>Bacillati</taxon>
        <taxon>Actinomycetota</taxon>
        <taxon>Actinomycetes</taxon>
        <taxon>Micrococcales</taxon>
        <taxon>Micrococcaceae</taxon>
        <taxon>Kocuria</taxon>
    </lineage>
</organism>
<evidence type="ECO:0000313" key="2">
    <source>
        <dbReference type="EMBL" id="EME37083.1"/>
    </source>
</evidence>
<comment type="caution">
    <text evidence="2">The sequence shown here is derived from an EMBL/GenBank/DDBJ whole genome shotgun (WGS) entry which is preliminary data.</text>
</comment>
<keyword evidence="3" id="KW-1185">Reference proteome</keyword>
<reference evidence="2 3" key="1">
    <citation type="journal article" date="2014" name="Genome Announc.">
        <title>Draft Genome Sequence of Kocuria palustris PEL.</title>
        <authorList>
            <person name="Sharma G."/>
            <person name="Khatri I."/>
            <person name="Subramanian S."/>
        </authorList>
    </citation>
    <scope>NUCLEOTIDE SEQUENCE [LARGE SCALE GENOMIC DNA]</scope>
    <source>
        <strain evidence="2 3">PEL</strain>
    </source>
</reference>
<name>M2XW93_9MICC</name>
<feature type="region of interest" description="Disordered" evidence="1">
    <location>
        <begin position="1"/>
        <end position="22"/>
    </location>
</feature>
<sequence>MHEAFQVASSTGAPHPSSRPRIYRHARRCGNCDTARACRRR</sequence>
<evidence type="ECO:0000256" key="1">
    <source>
        <dbReference type="SAM" id="MobiDB-lite"/>
    </source>
</evidence>
<dbReference type="Proteomes" id="UP000009877">
    <property type="component" value="Unassembled WGS sequence"/>
</dbReference>
<gene>
    <name evidence="2" type="ORF">C884_02239</name>
</gene>
<dbReference type="EMBL" id="ANHZ02000006">
    <property type="protein sequence ID" value="EME37083.1"/>
    <property type="molecule type" value="Genomic_DNA"/>
</dbReference>
<accession>M2XW93</accession>
<dbReference type="AlphaFoldDB" id="M2XW93"/>
<evidence type="ECO:0000313" key="3">
    <source>
        <dbReference type="Proteomes" id="UP000009877"/>
    </source>
</evidence>